<accession>A0A6J2VPM5</accession>
<evidence type="ECO:0000313" key="3">
    <source>
        <dbReference type="RefSeq" id="XP_030634900.1"/>
    </source>
</evidence>
<feature type="region of interest" description="Disordered" evidence="1">
    <location>
        <begin position="216"/>
        <end position="265"/>
    </location>
</feature>
<gene>
    <name evidence="3" type="primary">LOC115816068</name>
</gene>
<evidence type="ECO:0000313" key="2">
    <source>
        <dbReference type="Proteomes" id="UP000504632"/>
    </source>
</evidence>
<organism evidence="2 3">
    <name type="scientific">Chanos chanos</name>
    <name type="common">Milkfish</name>
    <name type="synonym">Mugil chanos</name>
    <dbReference type="NCBI Taxonomy" id="29144"/>
    <lineage>
        <taxon>Eukaryota</taxon>
        <taxon>Metazoa</taxon>
        <taxon>Chordata</taxon>
        <taxon>Craniata</taxon>
        <taxon>Vertebrata</taxon>
        <taxon>Euteleostomi</taxon>
        <taxon>Actinopterygii</taxon>
        <taxon>Neopterygii</taxon>
        <taxon>Teleostei</taxon>
        <taxon>Ostariophysi</taxon>
        <taxon>Gonorynchiformes</taxon>
        <taxon>Chanidae</taxon>
        <taxon>Chanos</taxon>
    </lineage>
</organism>
<dbReference type="GeneID" id="115816068"/>
<proteinExistence type="predicted"/>
<evidence type="ECO:0000256" key="1">
    <source>
        <dbReference type="SAM" id="MobiDB-lite"/>
    </source>
</evidence>
<dbReference type="OrthoDB" id="8963734at2759"/>
<reference evidence="3" key="1">
    <citation type="submission" date="2025-08" db="UniProtKB">
        <authorList>
            <consortium name="RefSeq"/>
        </authorList>
    </citation>
    <scope>IDENTIFICATION</scope>
</reference>
<feature type="compositionally biased region" description="Low complexity" evidence="1">
    <location>
        <begin position="139"/>
        <end position="175"/>
    </location>
</feature>
<dbReference type="AlphaFoldDB" id="A0A6J2VPM5"/>
<sequence>MWGVGDRSSAPSAEHERPFSEHAPKFFSRFSSKTEFLSYLFLFLVKMPFPPVNRPRTISGPSKEKQACPSPLLTVKGTEERGSVKEKLKLLGKKATPHKSRLPTSLGLRPDGKSSWITTPRPIDLIDGSTASSGNDVEATNSLTTSSLAATGPDNSASATTSSSNNTKSPSSTESRGIVASLGHSRSHEKNETKEVGAVRFALSLTPEAVLLLQRRNREKQLRTAKNSTDTGLRRRNPSLKNPRMGPQGSSHAHAPMGRLGSGPQDASVLMKVSLLNERHRYDDVEYEDEDRGVDESVLLKCAEWLRGVENAPLTAGSYQSMSHVST</sequence>
<feature type="region of interest" description="Disordered" evidence="1">
    <location>
        <begin position="93"/>
        <end position="193"/>
    </location>
</feature>
<protein>
    <submittedName>
        <fullName evidence="3">Proline-rich protein 18</fullName>
    </submittedName>
</protein>
<keyword evidence="2" id="KW-1185">Reference proteome</keyword>
<dbReference type="Proteomes" id="UP000504632">
    <property type="component" value="Chromosome 7"/>
</dbReference>
<dbReference type="InterPro" id="IPR031369">
    <property type="entry name" value="PRR18"/>
</dbReference>
<dbReference type="RefSeq" id="XP_030634900.1">
    <property type="nucleotide sequence ID" value="XM_030779040.1"/>
</dbReference>
<dbReference type="InParanoid" id="A0A6J2VPM5"/>
<dbReference type="Pfam" id="PF15671">
    <property type="entry name" value="PRR18"/>
    <property type="match status" value="1"/>
</dbReference>
<name>A0A6J2VPM5_CHACN</name>